<dbReference type="Proteomes" id="UP000281192">
    <property type="component" value="Chromosome"/>
</dbReference>
<dbReference type="AlphaFoldDB" id="A0A2N5CV12"/>
<evidence type="ECO:0000313" key="10">
    <source>
        <dbReference type="Proteomes" id="UP000281192"/>
    </source>
</evidence>
<dbReference type="InterPro" id="IPR042098">
    <property type="entry name" value="TauD-like_sf"/>
</dbReference>
<evidence type="ECO:0000256" key="1">
    <source>
        <dbReference type="ARBA" id="ARBA00005896"/>
    </source>
</evidence>
<dbReference type="PANTHER" id="PTHR30468">
    <property type="entry name" value="ALPHA-KETOGLUTARATE-DEPENDENT SULFONATE DIOXYGENASE"/>
    <property type="match status" value="1"/>
</dbReference>
<evidence type="ECO:0000259" key="6">
    <source>
        <dbReference type="Pfam" id="PF02668"/>
    </source>
</evidence>
<evidence type="ECO:0000313" key="7">
    <source>
        <dbReference type="EMBL" id="AYV45404.1"/>
    </source>
</evidence>
<organism evidence="8 9">
    <name type="scientific">Caulobacter flavus</name>
    <dbReference type="NCBI Taxonomy" id="1679497"/>
    <lineage>
        <taxon>Bacteria</taxon>
        <taxon>Pseudomonadati</taxon>
        <taxon>Pseudomonadota</taxon>
        <taxon>Alphaproteobacteria</taxon>
        <taxon>Caulobacterales</taxon>
        <taxon>Caulobacteraceae</taxon>
        <taxon>Caulobacter</taxon>
    </lineage>
</organism>
<dbReference type="EMBL" id="CP026100">
    <property type="protein sequence ID" value="AYV45404.1"/>
    <property type="molecule type" value="Genomic_DNA"/>
</dbReference>
<gene>
    <name evidence="7" type="ORF">C1707_03625</name>
    <name evidence="8" type="ORF">CFHF_09340</name>
</gene>
<dbReference type="GO" id="GO:0005737">
    <property type="term" value="C:cytoplasm"/>
    <property type="evidence" value="ECO:0007669"/>
    <property type="project" value="TreeGrafter"/>
</dbReference>
<proteinExistence type="inferred from homology"/>
<keyword evidence="2" id="KW-0479">Metal-binding</keyword>
<feature type="domain" description="TauD/TfdA-like" evidence="6">
    <location>
        <begin position="7"/>
        <end position="262"/>
    </location>
</feature>
<dbReference type="Pfam" id="PF02668">
    <property type="entry name" value="TauD"/>
    <property type="match status" value="1"/>
</dbReference>
<comment type="similarity">
    <text evidence="1">Belongs to the TfdA dioxygenase family.</text>
</comment>
<dbReference type="InterPro" id="IPR051323">
    <property type="entry name" value="AtsK-like"/>
</dbReference>
<evidence type="ECO:0000256" key="3">
    <source>
        <dbReference type="ARBA" id="ARBA00022964"/>
    </source>
</evidence>
<dbReference type="PANTHER" id="PTHR30468:SF1">
    <property type="entry name" value="ALPHA-KETOGLUTARATE-DEPENDENT SULFONATE DIOXYGENASE"/>
    <property type="match status" value="1"/>
</dbReference>
<dbReference type="Gene3D" id="3.60.130.10">
    <property type="entry name" value="Clavaminate synthase-like"/>
    <property type="match status" value="1"/>
</dbReference>
<evidence type="ECO:0000256" key="2">
    <source>
        <dbReference type="ARBA" id="ARBA00022723"/>
    </source>
</evidence>
<keyword evidence="3 8" id="KW-0223">Dioxygenase</keyword>
<keyword evidence="10" id="KW-1185">Reference proteome</keyword>
<dbReference type="GO" id="GO:0000908">
    <property type="term" value="F:taurine dioxygenase activity"/>
    <property type="evidence" value="ECO:0007669"/>
    <property type="project" value="TreeGrafter"/>
</dbReference>
<evidence type="ECO:0000313" key="8">
    <source>
        <dbReference type="EMBL" id="PLR17636.1"/>
    </source>
</evidence>
<keyword evidence="5" id="KW-0408">Iron</keyword>
<dbReference type="Proteomes" id="UP000234483">
    <property type="component" value="Unassembled WGS sequence"/>
</dbReference>
<dbReference type="KEGG" id="cfh:C1707_03625"/>
<reference evidence="8 9" key="1">
    <citation type="submission" date="2017-12" db="EMBL/GenBank/DDBJ databases">
        <title>The genome sequence of Caulobacter flavus CGMCC1 15093.</title>
        <authorList>
            <person name="Gao J."/>
            <person name="Mao X."/>
            <person name="Sun J."/>
        </authorList>
    </citation>
    <scope>NUCLEOTIDE SEQUENCE [LARGE SCALE GENOMIC DNA]</scope>
    <source>
        <strain evidence="8 9">CGMCC1 15093</strain>
    </source>
</reference>
<dbReference type="RefSeq" id="WP_101712749.1">
    <property type="nucleotide sequence ID" value="NZ_CP026100.1"/>
</dbReference>
<dbReference type="GO" id="GO:0046872">
    <property type="term" value="F:metal ion binding"/>
    <property type="evidence" value="ECO:0007669"/>
    <property type="project" value="UniProtKB-KW"/>
</dbReference>
<dbReference type="GO" id="GO:0006790">
    <property type="term" value="P:sulfur compound metabolic process"/>
    <property type="evidence" value="ECO:0007669"/>
    <property type="project" value="TreeGrafter"/>
</dbReference>
<evidence type="ECO:0000256" key="5">
    <source>
        <dbReference type="ARBA" id="ARBA00023004"/>
    </source>
</evidence>
<name>A0A2N5CV12_9CAUL</name>
<dbReference type="EMBL" id="PJRQ01000017">
    <property type="protein sequence ID" value="PLR17636.1"/>
    <property type="molecule type" value="Genomic_DNA"/>
</dbReference>
<dbReference type="OrthoDB" id="7209371at2"/>
<accession>A0A2N5CV12</accession>
<protein>
    <submittedName>
        <fullName evidence="8">Taurine dioxygenase</fullName>
    </submittedName>
</protein>
<evidence type="ECO:0000256" key="4">
    <source>
        <dbReference type="ARBA" id="ARBA00023002"/>
    </source>
</evidence>
<reference evidence="7 10" key="2">
    <citation type="submission" date="2018-01" db="EMBL/GenBank/DDBJ databases">
        <title>Complete genome sequence of Caulobacter flavus RHGG3.</title>
        <authorList>
            <person name="Yang E."/>
        </authorList>
    </citation>
    <scope>NUCLEOTIDE SEQUENCE [LARGE SCALE GENOMIC DNA]</scope>
    <source>
        <strain evidence="7 10">RHGG3</strain>
    </source>
</reference>
<evidence type="ECO:0000313" key="9">
    <source>
        <dbReference type="Proteomes" id="UP000234483"/>
    </source>
</evidence>
<dbReference type="InterPro" id="IPR003819">
    <property type="entry name" value="TauD/TfdA-like"/>
</dbReference>
<sequence>MAYDVLEVKPMTRRIGAEVFGVDLGQPLSNRQFEELHQALTQHQVLFFRDQQMTHDAHKALGRKFGPLAIHSGVPGLADHPEVVAIHADENSKFVAGESWHSDLTCDPEPPLGSILHMPIVPDDGGDTVFASMYAAYDTLSERMKAYLEGLTAVHDANPIYKALFPDLDRQYNRTAHPVVRTHPVSGRKSLFVNPSYTTHIVGLPKAESAAILGYLYHHAGNPDFQVRFRWRPNSVAFWDNRCTWHQAIWDYFPDVRSGFRVTIAGDRPV</sequence>
<keyword evidence="4" id="KW-0560">Oxidoreductase</keyword>
<dbReference type="FunFam" id="3.60.130.10:FF:000007">
    <property type="entry name" value="Alpha-ketoglutarate-dependent taurine dioxygenase"/>
    <property type="match status" value="1"/>
</dbReference>
<dbReference type="SUPFAM" id="SSF51197">
    <property type="entry name" value="Clavaminate synthase-like"/>
    <property type="match status" value="1"/>
</dbReference>